<sequence length="425" mass="47424">MKDFKARSKKQQYAYPLLLVLLPQMYNECRQKLVFTPPPPPPQCCIQLQQEHDHALCGGGGNNMCRWLHTTNGKTATKRTNDSRYPIPISDMKLPNVVAAHGLEKLTLFIQPLTRCLYFRTTGVPEIYKSKGLEGSNVYSLSRCYILVTNTLFAIFGAALIAFGVMGAQHRIESSILIPVNILKMVNILGIMICFTAVIGIIGGFFPERQAIHILYTVVVLITLVYQIVVAVIVYDQAAHTRSWLHHAWAEATQEYRYYAQEKFSCCGFSHPRDHPVATDTCQPDDIVNSAPACFHPMTYFVKHNLKIMYIVLFAALSIQTLALCNAITMLCARFSGSADDDDNNNDESGLVTQGGRKGRWQPSSCGKPTSAAPPPNESIPLESLPYGPQQRKNSKTQQYIMIDSAISGKDAEDDTPPPSYHRQY</sequence>
<keyword evidence="4 6" id="KW-0472">Membrane</keyword>
<dbReference type="OrthoDB" id="2279611at2759"/>
<evidence type="ECO:0000256" key="5">
    <source>
        <dbReference type="SAM" id="MobiDB-lite"/>
    </source>
</evidence>
<feature type="transmembrane region" description="Helical" evidence="6">
    <location>
        <begin position="144"/>
        <end position="165"/>
    </location>
</feature>
<feature type="region of interest" description="Disordered" evidence="5">
    <location>
        <begin position="339"/>
        <end position="425"/>
    </location>
</feature>
<keyword evidence="8" id="KW-1185">Reference proteome</keyword>
<comment type="caution">
    <text evidence="7">The sequence shown here is derived from an EMBL/GenBank/DDBJ whole genome shotgun (WGS) entry which is preliminary data.</text>
</comment>
<comment type="subcellular location">
    <subcellularLocation>
        <location evidence="1">Membrane</location>
        <topology evidence="1">Multi-pass membrane protein</topology>
    </subcellularLocation>
</comment>
<accession>A0A068SA32</accession>
<dbReference type="PANTHER" id="PTHR19282">
    <property type="entry name" value="TETRASPANIN"/>
    <property type="match status" value="1"/>
</dbReference>
<keyword evidence="3 6" id="KW-1133">Transmembrane helix</keyword>
<evidence type="ECO:0000256" key="6">
    <source>
        <dbReference type="SAM" id="Phobius"/>
    </source>
</evidence>
<evidence type="ECO:0000256" key="4">
    <source>
        <dbReference type="ARBA" id="ARBA00023136"/>
    </source>
</evidence>
<evidence type="ECO:0000313" key="8">
    <source>
        <dbReference type="Proteomes" id="UP000027586"/>
    </source>
</evidence>
<proteinExistence type="predicted"/>
<dbReference type="AlphaFoldDB" id="A0A068SA32"/>
<dbReference type="STRING" id="1263082.A0A068SA32"/>
<feature type="transmembrane region" description="Helical" evidence="6">
    <location>
        <begin position="213"/>
        <end position="235"/>
    </location>
</feature>
<dbReference type="Pfam" id="PF00335">
    <property type="entry name" value="Tetraspanin"/>
    <property type="match status" value="1"/>
</dbReference>
<feature type="transmembrane region" description="Helical" evidence="6">
    <location>
        <begin position="185"/>
        <end position="206"/>
    </location>
</feature>
<evidence type="ECO:0000313" key="7">
    <source>
        <dbReference type="EMBL" id="CDH58692.1"/>
    </source>
</evidence>
<protein>
    <submittedName>
        <fullName evidence="7">Uncharacterized protein</fullName>
    </submittedName>
</protein>
<evidence type="ECO:0000256" key="2">
    <source>
        <dbReference type="ARBA" id="ARBA00022692"/>
    </source>
</evidence>
<keyword evidence="2 6" id="KW-0812">Transmembrane</keyword>
<reference evidence="7" key="1">
    <citation type="submission" date="2013-08" db="EMBL/GenBank/DDBJ databases">
        <title>Gene expansion shapes genome architecture in the human pathogen Lichtheimia corymbifera: an evolutionary genomics analysis in the ancient terrestrial Mucorales (Mucoromycotina).</title>
        <authorList>
            <person name="Schwartze V.U."/>
            <person name="Winter S."/>
            <person name="Shelest E."/>
            <person name="Marcet-Houben M."/>
            <person name="Horn F."/>
            <person name="Wehner S."/>
            <person name="Hoffmann K."/>
            <person name="Riege K."/>
            <person name="Sammeth M."/>
            <person name="Nowrousian M."/>
            <person name="Valiante V."/>
            <person name="Linde J."/>
            <person name="Jacobsen I.D."/>
            <person name="Marz M."/>
            <person name="Brakhage A.A."/>
            <person name="Gabaldon T."/>
            <person name="Bocker S."/>
            <person name="Voigt K."/>
        </authorList>
    </citation>
    <scope>NUCLEOTIDE SEQUENCE [LARGE SCALE GENOMIC DNA]</scope>
    <source>
        <strain evidence="7">FSU 9682</strain>
    </source>
</reference>
<dbReference type="EMBL" id="CBTN010000059">
    <property type="protein sequence ID" value="CDH58692.1"/>
    <property type="molecule type" value="Genomic_DNA"/>
</dbReference>
<dbReference type="InterPro" id="IPR018499">
    <property type="entry name" value="Tetraspanin/Peripherin"/>
</dbReference>
<feature type="transmembrane region" description="Helical" evidence="6">
    <location>
        <begin position="308"/>
        <end position="328"/>
    </location>
</feature>
<dbReference type="Proteomes" id="UP000027586">
    <property type="component" value="Unassembled WGS sequence"/>
</dbReference>
<organism evidence="7 8">
    <name type="scientific">Lichtheimia corymbifera JMRC:FSU:9682</name>
    <dbReference type="NCBI Taxonomy" id="1263082"/>
    <lineage>
        <taxon>Eukaryota</taxon>
        <taxon>Fungi</taxon>
        <taxon>Fungi incertae sedis</taxon>
        <taxon>Mucoromycota</taxon>
        <taxon>Mucoromycotina</taxon>
        <taxon>Mucoromycetes</taxon>
        <taxon>Mucorales</taxon>
        <taxon>Lichtheimiaceae</taxon>
        <taxon>Lichtheimia</taxon>
    </lineage>
</organism>
<gene>
    <name evidence="7" type="ORF">LCOR_09543.1</name>
</gene>
<name>A0A068SA32_9FUNG</name>
<dbReference type="VEuPathDB" id="FungiDB:LCOR_09543.1"/>
<evidence type="ECO:0000256" key="1">
    <source>
        <dbReference type="ARBA" id="ARBA00004141"/>
    </source>
</evidence>
<dbReference type="GO" id="GO:0016020">
    <property type="term" value="C:membrane"/>
    <property type="evidence" value="ECO:0007669"/>
    <property type="project" value="UniProtKB-SubCell"/>
</dbReference>
<evidence type="ECO:0000256" key="3">
    <source>
        <dbReference type="ARBA" id="ARBA00022989"/>
    </source>
</evidence>